<evidence type="ECO:0000313" key="2">
    <source>
        <dbReference type="Proteomes" id="UP000285839"/>
    </source>
</evidence>
<gene>
    <name evidence="1" type="ORF">DWY46_15395</name>
</gene>
<evidence type="ECO:0000313" key="1">
    <source>
        <dbReference type="EMBL" id="RGR46339.1"/>
    </source>
</evidence>
<organism evidence="1 2">
    <name type="scientific">Blautia obeum</name>
    <dbReference type="NCBI Taxonomy" id="40520"/>
    <lineage>
        <taxon>Bacteria</taxon>
        <taxon>Bacillati</taxon>
        <taxon>Bacillota</taxon>
        <taxon>Clostridia</taxon>
        <taxon>Lachnospirales</taxon>
        <taxon>Lachnospiraceae</taxon>
        <taxon>Blautia</taxon>
    </lineage>
</organism>
<reference evidence="1 2" key="1">
    <citation type="submission" date="2018-08" db="EMBL/GenBank/DDBJ databases">
        <title>A genome reference for cultivated species of the human gut microbiota.</title>
        <authorList>
            <person name="Zou Y."/>
            <person name="Xue W."/>
            <person name="Luo G."/>
        </authorList>
    </citation>
    <scope>NUCLEOTIDE SEQUENCE [LARGE SCALE GENOMIC DNA]</scope>
    <source>
        <strain evidence="1 2">AF25-21</strain>
    </source>
</reference>
<dbReference type="Proteomes" id="UP000285839">
    <property type="component" value="Unassembled WGS sequence"/>
</dbReference>
<dbReference type="EMBL" id="QRUH01000014">
    <property type="protein sequence ID" value="RGR46339.1"/>
    <property type="molecule type" value="Genomic_DNA"/>
</dbReference>
<accession>A0A412EMN1</accession>
<dbReference type="RefSeq" id="WP_118031640.1">
    <property type="nucleotide sequence ID" value="NZ_QRUH01000014.1"/>
</dbReference>
<dbReference type="AlphaFoldDB" id="A0A412EMN1"/>
<protein>
    <submittedName>
        <fullName evidence="1">Uncharacterized protein</fullName>
    </submittedName>
</protein>
<comment type="caution">
    <text evidence="1">The sequence shown here is derived from an EMBL/GenBank/DDBJ whole genome shotgun (WGS) entry which is preliminary data.</text>
</comment>
<sequence length="1020" mass="118031">MKKNFGKNKIDKTPPTFQQALEDGTFASFMQNWSSEQLWPVSDVYNAIVYGRDRDCGKITVIDIPCGGGKSSLLRGLAVLAGERKRSLVMMTDNNERLRDDITEAIERQGGEVALRRKYDASSVNNNIKSNIVWLSNGAPVTGAMWQSLTTSSLIALSTQRYMMVNNDVRDNINSIRLYGKTRKKDALVCDEAFEDVTERMHYYSDIKQFSGILRETIRPEREWESNIGETADRAERYADKLISDLKLEISRINKIELPVSKDTPAPEGQMLIDRYLGRKDRFEESGKIWRDKWAEIINIITEIRNDIKKIRKEDRSSLENEIFERYGNIARMMKNISTSTEPETILSTLERLEKLTELLPVSCGAELRESINICIDNAENYYALPELERIIRNNRDNMYSNSEHIRDRAITTEQFLDIFRTENVVFIQASNYGTDKEDDLTGQIKIHVFRYNIRFLPYKDMPCYLLDGTSSVSPVYDNKEIFQICKYEKPRTHVGIIQLDEKMSKTYLQREENVDRLYESVSDFLMETYGPKRLNPQKIMISGFKSCGNAAAKYGLAEPEGYIPDGSERGLIWDPERIDLRTGQVGSYGPISQKKYATFGGSSVTGSNEYKDCSLLCKISVLRMRQQTVFGQICCRNREFLEKLDAMDESYRARQLQLIWAYGAERSDFHDIIEDVTLRSALVDIIQEVNRLRIRYWCNDLADVDKYDVTMIWAIRGRKQGTYDMADEDFYEKLMRMTLEYFGCDCSNREDYIYIPSKMHPRLKSTEKIGTMMYKVSKWYDELPDGHTFTMADMAEGIGVSKKSLNSLLSKEQNKEFLEKLRGKDSCNVKKTTGRAGYIYRKPGKESPESVMKYEKLIKSLNVKYSFSFSKPPYFVKNGCEIVIANTRGNVTLCNVLDVEYSDVKKICEKAAVKYAPKKRKKSIILNVPDEELDKMDAETVIEMLRKTITKNNEMEYGECKDKLPETYADMYFALYQHDKILTLRFPAELRKEDIDVPVDRVTAREIYYKLSPYCNVVY</sequence>
<name>A0A412EMN1_9FIRM</name>
<proteinExistence type="predicted"/>